<evidence type="ECO:0000313" key="7">
    <source>
        <dbReference type="Proteomes" id="UP000304864"/>
    </source>
</evidence>
<sequence>MNQFGKHLSKLGFTLFILLWAEVAFASAELSSMRVGQTDDKTRVVFDLKDSKDYKVFQLNNPSRIVVDFFDTDNALSFKNKILTDKRLFKIRVADKEKRVRVVLDLHKNPHYQVFMLAGNESKGQRLVVDLLAKPLATKIEKASPAKAQVASTNKDSNISQAKANQRDNKVADKPKQANNAQLAQQPTSKPSSANAVSAHKSAQLEKIIQQAMSDKTEPALIVESFADQIEVNKKPATTKTEQKPTQAQHSLLPQANHKQPLVALAPKTSEKTLPASKATESLLDQESAVLQKPADLVIAIDAGHGGKDTGAIGHNRVYEKHATLAMAKQLKAYIDKQPGMKAILTREKDEFIRLSERVKIAKQKQADIFISIHADAFHDSSVRGGSVYVLSERGASSTMARLLAKSENSAIDDIHLNGMDDDLAFALSDLSREANIRASHKLAKVVLGEMHKTIKMHKHSVQSAGFAVLKSIDMPSLLIETAFISNPHEARNLMSRGFQRKMAASIVDGLVKYRDELYPQQRWGDTLYVHYKVQYGDTLSQIAANYNVTTKQLKHVNNIKNANQLYVGKKLKIPVSKEVLAGL</sequence>
<dbReference type="PROSITE" id="PS51782">
    <property type="entry name" value="LYSM"/>
    <property type="match status" value="1"/>
</dbReference>
<gene>
    <name evidence="6" type="ORF">FE785_03945</name>
</gene>
<dbReference type="AlphaFoldDB" id="A0A4P9K511"/>
<feature type="region of interest" description="Disordered" evidence="4">
    <location>
        <begin position="234"/>
        <end position="258"/>
    </location>
</feature>
<keyword evidence="3" id="KW-0378">Hydrolase</keyword>
<dbReference type="InterPro" id="IPR050695">
    <property type="entry name" value="N-acetylmuramoyl_amidase_3"/>
</dbReference>
<dbReference type="SUPFAM" id="SSF54106">
    <property type="entry name" value="LysM domain"/>
    <property type="match status" value="1"/>
</dbReference>
<dbReference type="GO" id="GO:0030288">
    <property type="term" value="C:outer membrane-bounded periplasmic space"/>
    <property type="evidence" value="ECO:0007669"/>
    <property type="project" value="TreeGrafter"/>
</dbReference>
<dbReference type="Gene3D" id="3.10.350.10">
    <property type="entry name" value="LysM domain"/>
    <property type="match status" value="1"/>
</dbReference>
<dbReference type="OrthoDB" id="9806267at2"/>
<organism evidence="6 7">
    <name type="scientific">Thiomicrorhabdus sediminis</name>
    <dbReference type="NCBI Taxonomy" id="2580412"/>
    <lineage>
        <taxon>Bacteria</taxon>
        <taxon>Pseudomonadati</taxon>
        <taxon>Pseudomonadota</taxon>
        <taxon>Gammaproteobacteria</taxon>
        <taxon>Thiotrichales</taxon>
        <taxon>Piscirickettsiaceae</taxon>
        <taxon>Thiomicrorhabdus</taxon>
    </lineage>
</organism>
<dbReference type="SMART" id="SM00646">
    <property type="entry name" value="Ami_3"/>
    <property type="match status" value="1"/>
</dbReference>
<dbReference type="Gene3D" id="3.40.630.40">
    <property type="entry name" value="Zn-dependent exopeptidases"/>
    <property type="match status" value="1"/>
</dbReference>
<dbReference type="InterPro" id="IPR018392">
    <property type="entry name" value="LysM"/>
</dbReference>
<dbReference type="Gene3D" id="2.60.40.3500">
    <property type="match status" value="1"/>
</dbReference>
<dbReference type="GO" id="GO:0008745">
    <property type="term" value="F:N-acetylmuramoyl-L-alanine amidase activity"/>
    <property type="evidence" value="ECO:0007669"/>
    <property type="project" value="UniProtKB-EC"/>
</dbReference>
<dbReference type="Pfam" id="PF01520">
    <property type="entry name" value="Amidase_3"/>
    <property type="match status" value="1"/>
</dbReference>
<feature type="domain" description="LysM" evidence="5">
    <location>
        <begin position="530"/>
        <end position="574"/>
    </location>
</feature>
<feature type="compositionally biased region" description="Polar residues" evidence="4">
    <location>
        <begin position="177"/>
        <end position="196"/>
    </location>
</feature>
<dbReference type="InterPro" id="IPR036779">
    <property type="entry name" value="LysM_dom_sf"/>
</dbReference>
<dbReference type="Pfam" id="PF01476">
    <property type="entry name" value="LysM"/>
    <property type="match status" value="1"/>
</dbReference>
<feature type="region of interest" description="Disordered" evidence="4">
    <location>
        <begin position="143"/>
        <end position="201"/>
    </location>
</feature>
<evidence type="ECO:0000256" key="4">
    <source>
        <dbReference type="SAM" id="MobiDB-lite"/>
    </source>
</evidence>
<feature type="compositionally biased region" description="Polar residues" evidence="4">
    <location>
        <begin position="150"/>
        <end position="164"/>
    </location>
</feature>
<reference evidence="6 7" key="1">
    <citation type="submission" date="2019-05" db="EMBL/GenBank/DDBJ databases">
        <title>Thiomicrorhabdus sediminis sp. nov, a novel sulfur-oxidizing bacterium isolated from coastal sediment.</title>
        <authorList>
            <person name="Liu X."/>
        </authorList>
    </citation>
    <scope>NUCLEOTIDE SEQUENCE [LARGE SCALE GENOMIC DNA]</scope>
    <source>
        <strain evidence="6 7">G1</strain>
    </source>
</reference>
<comment type="catalytic activity">
    <reaction evidence="1">
        <text>Hydrolyzes the link between N-acetylmuramoyl residues and L-amino acid residues in certain cell-wall glycopeptides.</text>
        <dbReference type="EC" id="3.5.1.28"/>
    </reaction>
</comment>
<feature type="compositionally biased region" description="Polar residues" evidence="4">
    <location>
        <begin position="236"/>
        <end position="258"/>
    </location>
</feature>
<dbReference type="InterPro" id="IPR021731">
    <property type="entry name" value="AMIN_dom"/>
</dbReference>
<dbReference type="GO" id="GO:0009253">
    <property type="term" value="P:peptidoglycan catabolic process"/>
    <property type="evidence" value="ECO:0007669"/>
    <property type="project" value="InterPro"/>
</dbReference>
<evidence type="ECO:0000259" key="5">
    <source>
        <dbReference type="PROSITE" id="PS51782"/>
    </source>
</evidence>
<protein>
    <recommendedName>
        <fullName evidence="2">N-acetylmuramoyl-L-alanine amidase</fullName>
        <ecNumber evidence="2">3.5.1.28</ecNumber>
    </recommendedName>
</protein>
<dbReference type="PANTHER" id="PTHR30404:SF0">
    <property type="entry name" value="N-ACETYLMURAMOYL-L-ALANINE AMIDASE AMIC"/>
    <property type="match status" value="1"/>
</dbReference>
<dbReference type="InterPro" id="IPR002508">
    <property type="entry name" value="MurNAc-LAA_cat"/>
</dbReference>
<dbReference type="SMART" id="SM00257">
    <property type="entry name" value="LysM"/>
    <property type="match status" value="1"/>
</dbReference>
<proteinExistence type="predicted"/>
<evidence type="ECO:0000256" key="2">
    <source>
        <dbReference type="ARBA" id="ARBA00011901"/>
    </source>
</evidence>
<dbReference type="EC" id="3.5.1.28" evidence="2"/>
<evidence type="ECO:0000313" key="6">
    <source>
        <dbReference type="EMBL" id="QCU89851.1"/>
    </source>
</evidence>
<dbReference type="EMBL" id="CP040602">
    <property type="protein sequence ID" value="QCU89851.1"/>
    <property type="molecule type" value="Genomic_DNA"/>
</dbReference>
<accession>A0A4P9K511</accession>
<dbReference type="CDD" id="cd02696">
    <property type="entry name" value="MurNAc-LAA"/>
    <property type="match status" value="1"/>
</dbReference>
<evidence type="ECO:0000256" key="3">
    <source>
        <dbReference type="ARBA" id="ARBA00022801"/>
    </source>
</evidence>
<feature type="compositionally biased region" description="Basic and acidic residues" evidence="4">
    <location>
        <begin position="165"/>
        <end position="176"/>
    </location>
</feature>
<dbReference type="PANTHER" id="PTHR30404">
    <property type="entry name" value="N-ACETYLMURAMOYL-L-ALANINE AMIDASE"/>
    <property type="match status" value="1"/>
</dbReference>
<keyword evidence="7" id="KW-1185">Reference proteome</keyword>
<name>A0A4P9K511_9GAMM</name>
<dbReference type="Pfam" id="PF11741">
    <property type="entry name" value="AMIN"/>
    <property type="match status" value="1"/>
</dbReference>
<dbReference type="KEGG" id="thig:FE785_03945"/>
<dbReference type="Proteomes" id="UP000304864">
    <property type="component" value="Chromosome"/>
</dbReference>
<dbReference type="CDD" id="cd00118">
    <property type="entry name" value="LysM"/>
    <property type="match status" value="1"/>
</dbReference>
<evidence type="ECO:0000256" key="1">
    <source>
        <dbReference type="ARBA" id="ARBA00001561"/>
    </source>
</evidence>
<dbReference type="SUPFAM" id="SSF53187">
    <property type="entry name" value="Zn-dependent exopeptidases"/>
    <property type="match status" value="1"/>
</dbReference>
<dbReference type="RefSeq" id="WP_138564528.1">
    <property type="nucleotide sequence ID" value="NZ_CP040602.1"/>
</dbReference>